<dbReference type="SUPFAM" id="SSF109604">
    <property type="entry name" value="HD-domain/PDEase-like"/>
    <property type="match status" value="1"/>
</dbReference>
<proteinExistence type="predicted"/>
<dbReference type="CDD" id="cd00077">
    <property type="entry name" value="HDc"/>
    <property type="match status" value="1"/>
</dbReference>
<evidence type="ECO:0000313" key="2">
    <source>
        <dbReference type="EMBL" id="SJZ81075.1"/>
    </source>
</evidence>
<feature type="domain" description="HD" evidence="1">
    <location>
        <begin position="22"/>
        <end position="141"/>
    </location>
</feature>
<dbReference type="InterPro" id="IPR051094">
    <property type="entry name" value="Diverse_Catalytic_Enzymes"/>
</dbReference>
<dbReference type="AlphaFoldDB" id="A0A1T4NPN3"/>
<reference evidence="3" key="1">
    <citation type="submission" date="2017-02" db="EMBL/GenBank/DDBJ databases">
        <authorList>
            <person name="Varghese N."/>
            <person name="Submissions S."/>
        </authorList>
    </citation>
    <scope>NUCLEOTIDE SEQUENCE [LARGE SCALE GENOMIC DNA]</scope>
    <source>
        <strain evidence="3">ATCC 51356</strain>
    </source>
</reference>
<protein>
    <recommendedName>
        <fullName evidence="1">HD domain-containing protein</fullName>
    </recommendedName>
</protein>
<dbReference type="InterPro" id="IPR003607">
    <property type="entry name" value="HD/PDEase_dom"/>
</dbReference>
<dbReference type="EMBL" id="FUXE01000011">
    <property type="protein sequence ID" value="SJZ81075.1"/>
    <property type="molecule type" value="Genomic_DNA"/>
</dbReference>
<name>A0A1T4NPN3_9PORP</name>
<dbReference type="STRING" id="29524.SAMN02745171_01183"/>
<keyword evidence="3" id="KW-1185">Reference proteome</keyword>
<dbReference type="Proteomes" id="UP000190121">
    <property type="component" value="Unassembled WGS sequence"/>
</dbReference>
<organism evidence="2 3">
    <name type="scientific">Porphyromonas circumdentaria</name>
    <dbReference type="NCBI Taxonomy" id="29524"/>
    <lineage>
        <taxon>Bacteria</taxon>
        <taxon>Pseudomonadati</taxon>
        <taxon>Bacteroidota</taxon>
        <taxon>Bacteroidia</taxon>
        <taxon>Bacteroidales</taxon>
        <taxon>Porphyromonadaceae</taxon>
        <taxon>Porphyromonas</taxon>
    </lineage>
</organism>
<dbReference type="NCBIfam" id="TIGR00277">
    <property type="entry name" value="HDIG"/>
    <property type="match status" value="1"/>
</dbReference>
<dbReference type="InterPro" id="IPR006674">
    <property type="entry name" value="HD_domain"/>
</dbReference>
<dbReference type="PANTHER" id="PTHR35795:SF1">
    <property type="entry name" value="BIS(5'-NUCLEOSYL)-TETRAPHOSPHATASE, SYMMETRICAL"/>
    <property type="match status" value="1"/>
</dbReference>
<evidence type="ECO:0000313" key="3">
    <source>
        <dbReference type="Proteomes" id="UP000190121"/>
    </source>
</evidence>
<evidence type="ECO:0000259" key="1">
    <source>
        <dbReference type="Pfam" id="PF01966"/>
    </source>
</evidence>
<dbReference type="RefSeq" id="WP_078737098.1">
    <property type="nucleotide sequence ID" value="NZ_FUXE01000011.1"/>
</dbReference>
<dbReference type="OrthoDB" id="1722553at2"/>
<dbReference type="Gene3D" id="1.10.3210.10">
    <property type="entry name" value="Hypothetical protein af1432"/>
    <property type="match status" value="1"/>
</dbReference>
<gene>
    <name evidence="2" type="ORF">SAMN02745171_01183</name>
</gene>
<dbReference type="InterPro" id="IPR006675">
    <property type="entry name" value="HDIG_dom"/>
</dbReference>
<accession>A0A1T4NPN3</accession>
<sequence length="187" mass="21446">MDVQNIIERYYTQGTKAYQILVEHSTSVATLTLSIAARHPELNLDTTFLYEGAMLHDIGICLTHAPEIYCFGREPYHRHGYLGATLLRKEGLERHALVCERHTGSGITHDEITLAKLTLPKDRSYLPQSMEEKLICYADSFFSKTRLGQQKDYETIRYKTWHLWSDRAPHLAQAALDRLDALHALFG</sequence>
<dbReference type="Pfam" id="PF01966">
    <property type="entry name" value="HD"/>
    <property type="match status" value="1"/>
</dbReference>
<dbReference type="PANTHER" id="PTHR35795">
    <property type="entry name" value="SLR1885 PROTEIN"/>
    <property type="match status" value="1"/>
</dbReference>